<evidence type="ECO:0000313" key="2">
    <source>
        <dbReference type="Proteomes" id="UP000510888"/>
    </source>
</evidence>
<reference evidence="1 2" key="1">
    <citation type="journal article" date="2020" name="Genes (Basel)">
        <title>Genomic Comparison of Insect Gut Symbionts from Divergent Burkholderia Subclades.</title>
        <authorList>
            <person name="Takeshita K."/>
            <person name="Kikuchi Y."/>
        </authorList>
    </citation>
    <scope>NUCLEOTIDE SEQUENCE [LARGE SCALE GENOMIC DNA]</scope>
    <source>
        <strain evidence="1 2">PGU16</strain>
        <plasmid evidence="1 2">PPGU16_p1</plasmid>
    </source>
</reference>
<protein>
    <recommendedName>
        <fullName evidence="3">DUF3563 domain-containing protein</fullName>
    </recommendedName>
</protein>
<dbReference type="EMBL" id="AP023176">
    <property type="protein sequence ID" value="BCF94227.1"/>
    <property type="molecule type" value="Genomic_DNA"/>
</dbReference>
<gene>
    <name evidence="1" type="ORF">PPGU16_72940</name>
</gene>
<dbReference type="Proteomes" id="UP000510888">
    <property type="component" value="Plasmid PPGU16_p1"/>
</dbReference>
<proteinExistence type="predicted"/>
<geneLocation type="plasmid" evidence="1 2">
    <name>PPGU16_p1</name>
</geneLocation>
<dbReference type="KEGG" id="plad:PPGU16_72940"/>
<dbReference type="Pfam" id="PF12086">
    <property type="entry name" value="DUF3563"/>
    <property type="match status" value="1"/>
</dbReference>
<organism evidence="1 2">
    <name type="scientific">Paraburkholderia largidicola</name>
    <dbReference type="NCBI Taxonomy" id="3014751"/>
    <lineage>
        <taxon>Bacteria</taxon>
        <taxon>Pseudomonadati</taxon>
        <taxon>Pseudomonadota</taxon>
        <taxon>Betaproteobacteria</taxon>
        <taxon>Burkholderiales</taxon>
        <taxon>Burkholderiaceae</taxon>
        <taxon>Paraburkholderia</taxon>
    </lineage>
</organism>
<sequence>MWHGLCKYPAFMPLRNRSCDRPEDIMLIYLFQLLRKALDRAEHSRRDAYLASAVDMVELERRMHSSDID</sequence>
<dbReference type="AlphaFoldDB" id="A0A7I8BZJ4"/>
<evidence type="ECO:0008006" key="3">
    <source>
        <dbReference type="Google" id="ProtNLM"/>
    </source>
</evidence>
<accession>A0A7I8BZJ4</accession>
<keyword evidence="1" id="KW-0614">Plasmid</keyword>
<keyword evidence="2" id="KW-1185">Reference proteome</keyword>
<name>A0A7I8BZJ4_9BURK</name>
<evidence type="ECO:0000313" key="1">
    <source>
        <dbReference type="EMBL" id="BCF94227.1"/>
    </source>
</evidence>
<dbReference type="InterPro" id="IPR021946">
    <property type="entry name" value="DUF3563"/>
</dbReference>